<accession>A0AAD9PJ71</accession>
<dbReference type="Pfam" id="PF06978">
    <property type="entry name" value="POP1_N"/>
    <property type="match status" value="1"/>
</dbReference>
<dbReference type="InterPro" id="IPR039182">
    <property type="entry name" value="Pop1"/>
</dbReference>
<evidence type="ECO:0000313" key="7">
    <source>
        <dbReference type="Proteomes" id="UP001214638"/>
    </source>
</evidence>
<proteinExistence type="predicted"/>
<dbReference type="Pfam" id="PF08170">
    <property type="entry name" value="POPLD"/>
    <property type="match status" value="1"/>
</dbReference>
<evidence type="ECO:0000256" key="1">
    <source>
        <dbReference type="ARBA" id="ARBA00004123"/>
    </source>
</evidence>
<comment type="caution">
    <text evidence="6">The sequence shown here is derived from an EMBL/GenBank/DDBJ whole genome shotgun (WGS) entry which is preliminary data.</text>
</comment>
<dbReference type="EMBL" id="JALLKP010000003">
    <property type="protein sequence ID" value="KAK2195869.1"/>
    <property type="molecule type" value="Genomic_DNA"/>
</dbReference>
<dbReference type="GO" id="GO:0005655">
    <property type="term" value="C:nucleolar ribonuclease P complex"/>
    <property type="evidence" value="ECO:0007669"/>
    <property type="project" value="InterPro"/>
</dbReference>
<protein>
    <submittedName>
        <fullName evidence="6">Bifunctional POPLD domain/Pop1</fullName>
    </submittedName>
</protein>
<evidence type="ECO:0000259" key="4">
    <source>
        <dbReference type="Pfam" id="PF06978"/>
    </source>
</evidence>
<comment type="subcellular location">
    <subcellularLocation>
        <location evidence="1">Nucleus</location>
    </subcellularLocation>
</comment>
<dbReference type="AlphaFoldDB" id="A0AAD9PJ71"/>
<reference evidence="6" key="1">
    <citation type="journal article" date="2023" name="Nat. Microbiol.">
        <title>Babesia duncani multi-omics identifies virulence factors and drug targets.</title>
        <authorList>
            <person name="Singh P."/>
            <person name="Lonardi S."/>
            <person name="Liang Q."/>
            <person name="Vydyam P."/>
            <person name="Khabirova E."/>
            <person name="Fang T."/>
            <person name="Gihaz S."/>
            <person name="Thekkiniath J."/>
            <person name="Munshi M."/>
            <person name="Abel S."/>
            <person name="Ciampossin L."/>
            <person name="Batugedara G."/>
            <person name="Gupta M."/>
            <person name="Lu X.M."/>
            <person name="Lenz T."/>
            <person name="Chakravarty S."/>
            <person name="Cornillot E."/>
            <person name="Hu Y."/>
            <person name="Ma W."/>
            <person name="Gonzalez L.M."/>
            <person name="Sanchez S."/>
            <person name="Estrada K."/>
            <person name="Sanchez-Flores A."/>
            <person name="Montero E."/>
            <person name="Harb O.S."/>
            <person name="Le Roch K.G."/>
            <person name="Mamoun C.B."/>
        </authorList>
    </citation>
    <scope>NUCLEOTIDE SEQUENCE</scope>
    <source>
        <strain evidence="6">WA1</strain>
    </source>
</reference>
<dbReference type="KEGG" id="bdw:94336765"/>
<keyword evidence="7" id="KW-1185">Reference proteome</keyword>
<keyword evidence="3" id="KW-0539">Nucleus</keyword>
<dbReference type="PANTHER" id="PTHR22731:SF3">
    <property type="entry name" value="RIBONUCLEASES P_MRP PROTEIN SUBUNIT POP1"/>
    <property type="match status" value="1"/>
</dbReference>
<evidence type="ECO:0000313" key="6">
    <source>
        <dbReference type="EMBL" id="KAK2195869.1"/>
    </source>
</evidence>
<dbReference type="PANTHER" id="PTHR22731">
    <property type="entry name" value="RIBONUCLEASES P/MRP PROTEIN SUBUNIT POP1"/>
    <property type="match status" value="1"/>
</dbReference>
<feature type="domain" description="Pop1 N-terminal" evidence="4">
    <location>
        <begin position="109"/>
        <end position="174"/>
    </location>
</feature>
<dbReference type="GeneID" id="94336765"/>
<evidence type="ECO:0000256" key="3">
    <source>
        <dbReference type="ARBA" id="ARBA00023242"/>
    </source>
</evidence>
<dbReference type="GO" id="GO:0000172">
    <property type="term" value="C:ribonuclease MRP complex"/>
    <property type="evidence" value="ECO:0007669"/>
    <property type="project" value="InterPro"/>
</dbReference>
<evidence type="ECO:0000259" key="5">
    <source>
        <dbReference type="Pfam" id="PF08170"/>
    </source>
</evidence>
<sequence>MGSNNPKFFDGQLPDDYNKIEIVNVMKLLESRGSDIKEMFEILKSRPKQDRAFQRLPFAMRRRSMSHNPFRVPKKIRIHIVKEMAKTAPKAAKRLRKDKRRKLNRLQDYQNRCMKNQWLETHIFHAKRFKMINIWGYRLADISTQKCKRKCIRFARRMCLLHDKSYTKIICVSGQLHLLKEAFQQLLSDSELLFHERYLSGNYQGGCTFAFSNGGKYAKLICGANFLWKPEQGLNRTIFFMVHPAACESFYNHLSMFKTTVNVSMHPNITYFELHGPMSHLLLRCALKVDADKTQGNKNWKNLCPKNSKLPPSFVLPLSLESFEIYSCQRPTYWISTLEKMKFKNEDMNYSDLDKERNEFFNYKHFHKPNFVSKVTVPRRRRKNYGKLISKLLDSLNTSTPNCNVDEIHQKTNFTTQKDQNLNVDSEHIPILLIPKKHPNLGFDLLIHSGTIGTKIWMLLCRCGALPIGLSELELLRNEFGHVSFPQDFPDTNAGIDLYSRIKTIEGMKYLLCPYAKRPNYTSMGIDGAFDIPRTEYSQLTYSLDYNATLKTKSKCNTDLIRNGYIYSRFIFIGLVTSGLIQMENEYRIPVLRLSTSPSNPANIYLLQLLKKIESQYAKGNPDLVGLNLDPHLYISVRIKLISRGRVNFFTRVYLPMVEDIQCNNGTMKQKWNCEGFSSQMIIPNIVEPVHEAYKVSNLKKLFYGDLKNKKLNETKARLQLDKLRQMDQNTIRTCIGFITTKGNGFVI</sequence>
<dbReference type="InterPro" id="IPR012590">
    <property type="entry name" value="POPLD_dom"/>
</dbReference>
<evidence type="ECO:0000256" key="2">
    <source>
        <dbReference type="ARBA" id="ARBA00022694"/>
    </source>
</evidence>
<dbReference type="Proteomes" id="UP001214638">
    <property type="component" value="Unassembled WGS sequence"/>
</dbReference>
<organism evidence="6 7">
    <name type="scientific">Babesia duncani</name>
    <dbReference type="NCBI Taxonomy" id="323732"/>
    <lineage>
        <taxon>Eukaryota</taxon>
        <taxon>Sar</taxon>
        <taxon>Alveolata</taxon>
        <taxon>Apicomplexa</taxon>
        <taxon>Aconoidasida</taxon>
        <taxon>Piroplasmida</taxon>
        <taxon>Babesiidae</taxon>
        <taxon>Babesia</taxon>
    </lineage>
</organism>
<dbReference type="GO" id="GO:0001682">
    <property type="term" value="P:tRNA 5'-leader removal"/>
    <property type="evidence" value="ECO:0007669"/>
    <property type="project" value="InterPro"/>
</dbReference>
<gene>
    <name evidence="6" type="ORF">BdWA1_002467</name>
</gene>
<dbReference type="RefSeq" id="XP_067802712.1">
    <property type="nucleotide sequence ID" value="XM_067947490.1"/>
</dbReference>
<feature type="domain" description="POPLD" evidence="5">
    <location>
        <begin position="443"/>
        <end position="531"/>
    </location>
</feature>
<name>A0AAD9PJ71_9APIC</name>
<dbReference type="InterPro" id="IPR009723">
    <property type="entry name" value="Pop1_N"/>
</dbReference>
<keyword evidence="2" id="KW-0819">tRNA processing</keyword>